<protein>
    <recommendedName>
        <fullName evidence="10">C2H2-type domain-containing protein</fullName>
    </recommendedName>
</protein>
<dbReference type="Pfam" id="PF00096">
    <property type="entry name" value="zf-C2H2"/>
    <property type="match status" value="5"/>
</dbReference>
<dbReference type="PROSITE" id="PS50157">
    <property type="entry name" value="ZINC_FINGER_C2H2_2"/>
    <property type="match status" value="14"/>
</dbReference>
<evidence type="ECO:0000256" key="1">
    <source>
        <dbReference type="ARBA" id="ARBA00004123"/>
    </source>
</evidence>
<dbReference type="SMART" id="SM00355">
    <property type="entry name" value="ZnF_C2H2"/>
    <property type="match status" value="17"/>
</dbReference>
<evidence type="ECO:0000256" key="9">
    <source>
        <dbReference type="SAM" id="MobiDB-lite"/>
    </source>
</evidence>
<feature type="domain" description="C2H2-type" evidence="10">
    <location>
        <begin position="741"/>
        <end position="769"/>
    </location>
</feature>
<feature type="domain" description="C2H2-type" evidence="10">
    <location>
        <begin position="899"/>
        <end position="926"/>
    </location>
</feature>
<feature type="region of interest" description="Disordered" evidence="9">
    <location>
        <begin position="355"/>
        <end position="413"/>
    </location>
</feature>
<feature type="domain" description="C2H2-type" evidence="10">
    <location>
        <begin position="1039"/>
        <end position="1067"/>
    </location>
</feature>
<proteinExistence type="predicted"/>
<dbReference type="PANTHER" id="PTHR24379:SF127">
    <property type="entry name" value="BLOODY FINGERS-RELATED"/>
    <property type="match status" value="1"/>
</dbReference>
<feature type="domain" description="C2H2-type" evidence="10">
    <location>
        <begin position="955"/>
        <end position="982"/>
    </location>
</feature>
<dbReference type="Pfam" id="PF13912">
    <property type="entry name" value="zf-C2H2_6"/>
    <property type="match status" value="3"/>
</dbReference>
<dbReference type="InterPro" id="IPR036236">
    <property type="entry name" value="Znf_C2H2_sf"/>
</dbReference>
<feature type="domain" description="C2H2-type" evidence="10">
    <location>
        <begin position="652"/>
        <end position="679"/>
    </location>
</feature>
<dbReference type="Pfam" id="PF12874">
    <property type="entry name" value="zf-met"/>
    <property type="match status" value="2"/>
</dbReference>
<keyword evidence="2" id="KW-0479">Metal-binding</keyword>
<feature type="domain" description="C2H2-type" evidence="10">
    <location>
        <begin position="1011"/>
        <end position="1038"/>
    </location>
</feature>
<keyword evidence="4 8" id="KW-0863">Zinc-finger</keyword>
<feature type="compositionally biased region" description="Polar residues" evidence="9">
    <location>
        <begin position="402"/>
        <end position="413"/>
    </location>
</feature>
<reference evidence="11" key="1">
    <citation type="submission" date="2020-11" db="EMBL/GenBank/DDBJ databases">
        <authorList>
            <person name="Tran Van P."/>
        </authorList>
    </citation>
    <scope>NUCLEOTIDE SEQUENCE</scope>
</reference>
<sequence>MEDTRSSMKVMVKNQKGISLTLDVMPDETFEDLQIRTLQTTGVKINTKQFHLQGLIFDPHSNVIDYFKKYCKAKQENKFLGVTDTNLSSLSLSQRQNSGKITNIAAINNQPISEKITSNNATAPKCQSGSCTLDKETVCADHFTRAEEIDSETVNNSTYLEQKLPCFGETLSQPDKYSTVIKSESQCAGSNSLEKKVSKHDYLPKQVCGKCVEKLQACEDFTKLCYQSERLLRKLVKKHKFRSKKCVIEGAERSSNVTEDELTKSTSTQLRGQIVTQGINEQSQETNSVLVPHIAENSIPSQIIVDDDYIPVNSSLLDRVPVGTNMDSENSSNNVSKTYCCPLCVQGNMLTKPSNGYNGGDSSSNESSMSEHTSLPDTFLKSFDDSSSQTASDEDDFEISSADESYSNSATPAETHFSIASSDKSVSMVATLDSCTDPVSDDDSKMDDNPQSLCVAELAECGGVPKYKVREHGLGRRKDAKLGLVKKNDSRTCSLTCHLCLTFLTDVTDAFLHTLLFHCEKLDEFLCSLCDERFNGGTELTNHFFADHDCKVTGYEYSGNEIRLIFYCYECLQQFSTETALNKHKCSNKSYFVGKTCKICDITFKYKNQLKFHMQSHMKGFDILSCKLCNTTFTDETAAYDHSRFSHRGALIICSICGSHFNGRGAFNVHQRFHQNTRKFKCEVCSKSFFDKQTLKEHSVVHMDTKPFQCHICGKYLAKAYRLKKHLEVHKFRKVDPQEVYNCSSCHEVFPSRDKAAYHLQVDHADQNEDGLVFDMEVVIKVLRCEYCDRCFSSASVLNSHRTTHTEDLVYRCNICNTAFATFSRLATHKLCHAEFSNTWSLSYHRKSHLKTGHSVEKKRIPHENKAFGCDLCKKRFITEHGLYMHIRSHHPSDTQTSYQCDECGKVFAREISLELHKKVHEGCKEYACTLCERSFVHKSSLITHLKIHKGIYPHACKYCDKRFRQLGECDDHQRKHTGERPFVCEVCSKAFRTRSMWFEHCRIHKDERPFPCEICGASFRRSFALKSHMTIHTKVRAFVCDICNKDFRLKQDLQKHTISAHLKTTT</sequence>
<evidence type="ECO:0000259" key="10">
    <source>
        <dbReference type="PROSITE" id="PS50157"/>
    </source>
</evidence>
<keyword evidence="3" id="KW-0677">Repeat</keyword>
<gene>
    <name evidence="11" type="ORF">TGEB3V08_LOCUS1043</name>
</gene>
<feature type="domain" description="C2H2-type" evidence="10">
    <location>
        <begin position="927"/>
        <end position="954"/>
    </location>
</feature>
<dbReference type="SUPFAM" id="SSF57667">
    <property type="entry name" value="beta-beta-alpha zinc fingers"/>
    <property type="match status" value="9"/>
</dbReference>
<evidence type="ECO:0000256" key="2">
    <source>
        <dbReference type="ARBA" id="ARBA00022723"/>
    </source>
</evidence>
<dbReference type="GO" id="GO:0000977">
    <property type="term" value="F:RNA polymerase II transcription regulatory region sequence-specific DNA binding"/>
    <property type="evidence" value="ECO:0007669"/>
    <property type="project" value="TreeGrafter"/>
</dbReference>
<feature type="domain" description="C2H2-type" evidence="10">
    <location>
        <begin position="811"/>
        <end position="834"/>
    </location>
</feature>
<evidence type="ECO:0000256" key="7">
    <source>
        <dbReference type="ARBA" id="ARBA00023242"/>
    </source>
</evidence>
<dbReference type="EMBL" id="OE839322">
    <property type="protein sequence ID" value="CAD7586749.1"/>
    <property type="molecule type" value="Genomic_DNA"/>
</dbReference>
<evidence type="ECO:0000256" key="8">
    <source>
        <dbReference type="PROSITE-ProRule" id="PRU00042"/>
    </source>
</evidence>
<feature type="compositionally biased region" description="Low complexity" evidence="9">
    <location>
        <begin position="355"/>
        <end position="370"/>
    </location>
</feature>
<dbReference type="FunFam" id="3.30.160.60:FF:000045">
    <property type="entry name" value="ZFP69 zinc finger protein B"/>
    <property type="match status" value="1"/>
</dbReference>
<dbReference type="GO" id="GO:0005634">
    <property type="term" value="C:nucleus"/>
    <property type="evidence" value="ECO:0007669"/>
    <property type="project" value="UniProtKB-SubCell"/>
</dbReference>
<keyword evidence="5" id="KW-0862">Zinc</keyword>
<dbReference type="PANTHER" id="PTHR24379">
    <property type="entry name" value="KRAB AND ZINC FINGER DOMAIN-CONTAINING"/>
    <property type="match status" value="1"/>
</dbReference>
<name>A0A7R9JPI6_TIMGE</name>
<dbReference type="PROSITE" id="PS00028">
    <property type="entry name" value="ZINC_FINGER_C2H2_1"/>
    <property type="match status" value="15"/>
</dbReference>
<feature type="domain" description="C2H2-type" evidence="10">
    <location>
        <begin position="680"/>
        <end position="707"/>
    </location>
</feature>
<evidence type="ECO:0000256" key="4">
    <source>
        <dbReference type="ARBA" id="ARBA00022771"/>
    </source>
</evidence>
<feature type="domain" description="C2H2-type" evidence="10">
    <location>
        <begin position="868"/>
        <end position="895"/>
    </location>
</feature>
<evidence type="ECO:0000256" key="3">
    <source>
        <dbReference type="ARBA" id="ARBA00022737"/>
    </source>
</evidence>
<dbReference type="FunFam" id="3.30.160.60:FF:000624">
    <property type="entry name" value="zinc finger protein 697"/>
    <property type="match status" value="2"/>
</dbReference>
<feature type="domain" description="C2H2-type" evidence="10">
    <location>
        <begin position="783"/>
        <end position="810"/>
    </location>
</feature>
<evidence type="ECO:0000256" key="6">
    <source>
        <dbReference type="ARBA" id="ARBA00023125"/>
    </source>
</evidence>
<dbReference type="Gene3D" id="3.30.160.60">
    <property type="entry name" value="Classic Zinc Finger"/>
    <property type="match status" value="11"/>
</dbReference>
<evidence type="ECO:0000256" key="5">
    <source>
        <dbReference type="ARBA" id="ARBA00022833"/>
    </source>
</evidence>
<feature type="domain" description="C2H2-type" evidence="10">
    <location>
        <begin position="624"/>
        <end position="649"/>
    </location>
</feature>
<accession>A0A7R9JPI6</accession>
<feature type="domain" description="C2H2-type" evidence="10">
    <location>
        <begin position="983"/>
        <end position="1010"/>
    </location>
</feature>
<organism evidence="11">
    <name type="scientific">Timema genevievae</name>
    <name type="common">Walking stick</name>
    <dbReference type="NCBI Taxonomy" id="629358"/>
    <lineage>
        <taxon>Eukaryota</taxon>
        <taxon>Metazoa</taxon>
        <taxon>Ecdysozoa</taxon>
        <taxon>Arthropoda</taxon>
        <taxon>Hexapoda</taxon>
        <taxon>Insecta</taxon>
        <taxon>Pterygota</taxon>
        <taxon>Neoptera</taxon>
        <taxon>Polyneoptera</taxon>
        <taxon>Phasmatodea</taxon>
        <taxon>Timematodea</taxon>
        <taxon>Timematoidea</taxon>
        <taxon>Timematidae</taxon>
        <taxon>Timema</taxon>
    </lineage>
</organism>
<dbReference type="InterPro" id="IPR013087">
    <property type="entry name" value="Znf_C2H2_type"/>
</dbReference>
<dbReference type="AlphaFoldDB" id="A0A7R9JPI6"/>
<dbReference type="GO" id="GO:0000981">
    <property type="term" value="F:DNA-binding transcription factor activity, RNA polymerase II-specific"/>
    <property type="evidence" value="ECO:0007669"/>
    <property type="project" value="TreeGrafter"/>
</dbReference>
<feature type="domain" description="C2H2-type" evidence="10">
    <location>
        <begin position="708"/>
        <end position="735"/>
    </location>
</feature>
<keyword evidence="6" id="KW-0238">DNA-binding</keyword>
<dbReference type="GO" id="GO:0008270">
    <property type="term" value="F:zinc ion binding"/>
    <property type="evidence" value="ECO:0007669"/>
    <property type="project" value="UniProtKB-KW"/>
</dbReference>
<evidence type="ECO:0000313" key="11">
    <source>
        <dbReference type="EMBL" id="CAD7586749.1"/>
    </source>
</evidence>
<keyword evidence="7" id="KW-0539">Nucleus</keyword>
<comment type="subcellular location">
    <subcellularLocation>
        <location evidence="1">Nucleus</location>
    </subcellularLocation>
</comment>